<feature type="compositionally biased region" description="Basic and acidic residues" evidence="1">
    <location>
        <begin position="117"/>
        <end position="140"/>
    </location>
</feature>
<reference evidence="2" key="1">
    <citation type="submission" date="2020-11" db="EMBL/GenBank/DDBJ databases">
        <authorList>
            <consortium name="DOE Joint Genome Institute"/>
            <person name="Ahrendt S."/>
            <person name="Riley R."/>
            <person name="Andreopoulos W."/>
            <person name="Labutti K."/>
            <person name="Pangilinan J."/>
            <person name="Ruiz-Duenas F.J."/>
            <person name="Barrasa J.M."/>
            <person name="Sanchez-Garcia M."/>
            <person name="Camarero S."/>
            <person name="Miyauchi S."/>
            <person name="Serrano A."/>
            <person name="Linde D."/>
            <person name="Babiker R."/>
            <person name="Drula E."/>
            <person name="Ayuso-Fernandez I."/>
            <person name="Pacheco R."/>
            <person name="Padilla G."/>
            <person name="Ferreira P."/>
            <person name="Barriuso J."/>
            <person name="Kellner H."/>
            <person name="Castanera R."/>
            <person name="Alfaro M."/>
            <person name="Ramirez L."/>
            <person name="Pisabarro A.G."/>
            <person name="Kuo A."/>
            <person name="Tritt A."/>
            <person name="Lipzen A."/>
            <person name="He G."/>
            <person name="Yan M."/>
            <person name="Ng V."/>
            <person name="Cullen D."/>
            <person name="Martin F."/>
            <person name="Rosso M.-N."/>
            <person name="Henrissat B."/>
            <person name="Hibbett D."/>
            <person name="Martinez A.T."/>
            <person name="Grigoriev I.V."/>
        </authorList>
    </citation>
    <scope>NUCLEOTIDE SEQUENCE</scope>
    <source>
        <strain evidence="2">AH 40177</strain>
    </source>
</reference>
<sequence length="140" mass="15998">MRDIPVATEVHSGSAQWWDDRGALRQKGLGEVNKELNEGLIVYAIWQAEVQPRLSQRFVKIWRQSLNDPEYQEDGDDHSIRMQLGLKVGKDEDELLEEVQNEHVESKDEQGGAGGMGRDREDDRVGYEDSKDKAEELGLF</sequence>
<evidence type="ECO:0000256" key="1">
    <source>
        <dbReference type="SAM" id="MobiDB-lite"/>
    </source>
</evidence>
<evidence type="ECO:0000313" key="3">
    <source>
        <dbReference type="Proteomes" id="UP000772434"/>
    </source>
</evidence>
<evidence type="ECO:0000313" key="2">
    <source>
        <dbReference type="EMBL" id="KAF9073002.1"/>
    </source>
</evidence>
<dbReference type="Proteomes" id="UP000772434">
    <property type="component" value="Unassembled WGS sequence"/>
</dbReference>
<comment type="caution">
    <text evidence="2">The sequence shown here is derived from an EMBL/GenBank/DDBJ whole genome shotgun (WGS) entry which is preliminary data.</text>
</comment>
<organism evidence="2 3">
    <name type="scientific">Rhodocollybia butyracea</name>
    <dbReference type="NCBI Taxonomy" id="206335"/>
    <lineage>
        <taxon>Eukaryota</taxon>
        <taxon>Fungi</taxon>
        <taxon>Dikarya</taxon>
        <taxon>Basidiomycota</taxon>
        <taxon>Agaricomycotina</taxon>
        <taxon>Agaricomycetes</taxon>
        <taxon>Agaricomycetidae</taxon>
        <taxon>Agaricales</taxon>
        <taxon>Marasmiineae</taxon>
        <taxon>Omphalotaceae</taxon>
        <taxon>Rhodocollybia</taxon>
    </lineage>
</organism>
<feature type="compositionally biased region" description="Basic and acidic residues" evidence="1">
    <location>
        <begin position="100"/>
        <end position="110"/>
    </location>
</feature>
<accession>A0A9P5Q2P3</accession>
<feature type="region of interest" description="Disordered" evidence="1">
    <location>
        <begin position="99"/>
        <end position="140"/>
    </location>
</feature>
<dbReference type="AlphaFoldDB" id="A0A9P5Q2P3"/>
<name>A0A9P5Q2P3_9AGAR</name>
<dbReference type="EMBL" id="JADNRY010000020">
    <property type="protein sequence ID" value="KAF9073002.1"/>
    <property type="molecule type" value="Genomic_DNA"/>
</dbReference>
<protein>
    <submittedName>
        <fullName evidence="2">Uncharacterized protein</fullName>
    </submittedName>
</protein>
<keyword evidence="3" id="KW-1185">Reference proteome</keyword>
<proteinExistence type="predicted"/>
<gene>
    <name evidence="2" type="ORF">BDP27DRAFT_1360506</name>
</gene>